<dbReference type="Pfam" id="PF02909">
    <property type="entry name" value="TetR_C_1"/>
    <property type="match status" value="1"/>
</dbReference>
<sequence>MASEEYPSVWTRPKRNRRREQPALSQEQIVAAAIKLLDANGIEALTMRKLGAELGAVATAVYWHVANKDELIELVVDHVYGEIDVPEISSPDEWRAAVTVFAQNFRNTILRHPWLGSTLADVGVTLLGPNMLASSDRTLGLYQAAGFGLREANHASTTVLSHVVGLAATEAATISKMKRSGLSEQEWMAKVWPAAEQAAEPYPRLKALYAEYTSSSAADNGDEVFDYGLACVLDGLEARLLKA</sequence>
<dbReference type="PANTHER" id="PTHR30055">
    <property type="entry name" value="HTH-TYPE TRANSCRIPTIONAL REGULATOR RUTR"/>
    <property type="match status" value="1"/>
</dbReference>
<evidence type="ECO:0000313" key="8">
    <source>
        <dbReference type="EMBL" id="TDC29170.1"/>
    </source>
</evidence>
<dbReference type="PANTHER" id="PTHR30055:SF151">
    <property type="entry name" value="TRANSCRIPTIONAL REGULATORY PROTEIN"/>
    <property type="match status" value="1"/>
</dbReference>
<keyword evidence="9" id="KW-1185">Reference proteome</keyword>
<dbReference type="InterPro" id="IPR001647">
    <property type="entry name" value="HTH_TetR"/>
</dbReference>
<reference evidence="8 9" key="1">
    <citation type="submission" date="2019-03" db="EMBL/GenBank/DDBJ databases">
        <title>Draft genome sequences of novel Actinobacteria.</title>
        <authorList>
            <person name="Sahin N."/>
            <person name="Ay H."/>
            <person name="Saygin H."/>
        </authorList>
    </citation>
    <scope>NUCLEOTIDE SEQUENCE [LARGE SCALE GENOMIC DNA]</scope>
    <source>
        <strain evidence="8 9">JCM 30547</strain>
    </source>
</reference>
<feature type="region of interest" description="Disordered" evidence="6">
    <location>
        <begin position="1"/>
        <end position="22"/>
    </location>
</feature>
<dbReference type="InterPro" id="IPR003012">
    <property type="entry name" value="Tet_transcr_reg_TetR"/>
</dbReference>
<dbReference type="SUPFAM" id="SSF46689">
    <property type="entry name" value="Homeodomain-like"/>
    <property type="match status" value="1"/>
</dbReference>
<keyword evidence="3 5" id="KW-0238">DNA-binding</keyword>
<protein>
    <submittedName>
        <fullName evidence="8">TetR/AcrR family transcriptional regulator</fullName>
    </submittedName>
</protein>
<dbReference type="GO" id="GO:0046677">
    <property type="term" value="P:response to antibiotic"/>
    <property type="evidence" value="ECO:0007669"/>
    <property type="project" value="InterPro"/>
</dbReference>
<evidence type="ECO:0000256" key="3">
    <source>
        <dbReference type="ARBA" id="ARBA00023125"/>
    </source>
</evidence>
<comment type="caution">
    <text evidence="8">The sequence shown here is derived from an EMBL/GenBank/DDBJ whole genome shotgun (WGS) entry which is preliminary data.</text>
</comment>
<dbReference type="PRINTS" id="PR00455">
    <property type="entry name" value="HTHTETR"/>
</dbReference>
<evidence type="ECO:0000256" key="2">
    <source>
        <dbReference type="ARBA" id="ARBA00023015"/>
    </source>
</evidence>
<evidence type="ECO:0000313" key="9">
    <source>
        <dbReference type="Proteomes" id="UP000295075"/>
    </source>
</evidence>
<dbReference type="GO" id="GO:0000976">
    <property type="term" value="F:transcription cis-regulatory region binding"/>
    <property type="evidence" value="ECO:0007669"/>
    <property type="project" value="TreeGrafter"/>
</dbReference>
<proteinExistence type="predicted"/>
<dbReference type="GO" id="GO:0003700">
    <property type="term" value="F:DNA-binding transcription factor activity"/>
    <property type="evidence" value="ECO:0007669"/>
    <property type="project" value="TreeGrafter"/>
</dbReference>
<name>A0A4R4Q2H8_9ACTN</name>
<dbReference type="PRINTS" id="PR00400">
    <property type="entry name" value="TETREPRESSOR"/>
</dbReference>
<accession>A0A4R4Q2H8</accession>
<dbReference type="Gene3D" id="1.10.357.10">
    <property type="entry name" value="Tetracycline Repressor, domain 2"/>
    <property type="match status" value="1"/>
</dbReference>
<evidence type="ECO:0000256" key="5">
    <source>
        <dbReference type="PROSITE-ProRule" id="PRU00335"/>
    </source>
</evidence>
<dbReference type="OrthoDB" id="2570341at2"/>
<gene>
    <name evidence="8" type="ORF">E1261_16440</name>
</gene>
<dbReference type="Gene3D" id="1.10.10.60">
    <property type="entry name" value="Homeodomain-like"/>
    <property type="match status" value="1"/>
</dbReference>
<dbReference type="Proteomes" id="UP000295075">
    <property type="component" value="Unassembled WGS sequence"/>
</dbReference>
<evidence type="ECO:0000256" key="6">
    <source>
        <dbReference type="SAM" id="MobiDB-lite"/>
    </source>
</evidence>
<dbReference type="AlphaFoldDB" id="A0A4R4Q2H8"/>
<dbReference type="InterPro" id="IPR009057">
    <property type="entry name" value="Homeodomain-like_sf"/>
</dbReference>
<organism evidence="8 9">
    <name type="scientific">Kribbella albertanoniae</name>
    <dbReference type="NCBI Taxonomy" id="1266829"/>
    <lineage>
        <taxon>Bacteria</taxon>
        <taxon>Bacillati</taxon>
        <taxon>Actinomycetota</taxon>
        <taxon>Actinomycetes</taxon>
        <taxon>Propionibacteriales</taxon>
        <taxon>Kribbellaceae</taxon>
        <taxon>Kribbella</taxon>
    </lineage>
</organism>
<dbReference type="PROSITE" id="PS50977">
    <property type="entry name" value="HTH_TETR_2"/>
    <property type="match status" value="1"/>
</dbReference>
<dbReference type="InterPro" id="IPR050109">
    <property type="entry name" value="HTH-type_TetR-like_transc_reg"/>
</dbReference>
<keyword evidence="1" id="KW-0678">Repressor</keyword>
<dbReference type="EMBL" id="SMKA01000064">
    <property type="protein sequence ID" value="TDC29170.1"/>
    <property type="molecule type" value="Genomic_DNA"/>
</dbReference>
<keyword evidence="2" id="KW-0805">Transcription regulation</keyword>
<evidence type="ECO:0000256" key="4">
    <source>
        <dbReference type="ARBA" id="ARBA00023163"/>
    </source>
</evidence>
<dbReference type="SUPFAM" id="SSF48498">
    <property type="entry name" value="Tetracyclin repressor-like, C-terminal domain"/>
    <property type="match status" value="1"/>
</dbReference>
<dbReference type="RefSeq" id="WP_132407559.1">
    <property type="nucleotide sequence ID" value="NZ_SMKA01000064.1"/>
</dbReference>
<dbReference type="InterPro" id="IPR036271">
    <property type="entry name" value="Tet_transcr_reg_TetR-rel_C_sf"/>
</dbReference>
<keyword evidence="4" id="KW-0804">Transcription</keyword>
<evidence type="ECO:0000259" key="7">
    <source>
        <dbReference type="PROSITE" id="PS50977"/>
    </source>
</evidence>
<dbReference type="InterPro" id="IPR004111">
    <property type="entry name" value="Repressor_TetR_C"/>
</dbReference>
<evidence type="ECO:0000256" key="1">
    <source>
        <dbReference type="ARBA" id="ARBA00022491"/>
    </source>
</evidence>
<dbReference type="Pfam" id="PF00440">
    <property type="entry name" value="TetR_N"/>
    <property type="match status" value="1"/>
</dbReference>
<dbReference type="GO" id="GO:0045892">
    <property type="term" value="P:negative regulation of DNA-templated transcription"/>
    <property type="evidence" value="ECO:0007669"/>
    <property type="project" value="InterPro"/>
</dbReference>
<feature type="DNA-binding region" description="H-T-H motif" evidence="5">
    <location>
        <begin position="46"/>
        <end position="65"/>
    </location>
</feature>
<feature type="domain" description="HTH tetR-type" evidence="7">
    <location>
        <begin position="23"/>
        <end position="83"/>
    </location>
</feature>